<proteinExistence type="predicted"/>
<dbReference type="PANTHER" id="PTHR34459">
    <property type="entry name" value="OS01G0264500 PROTEIN"/>
    <property type="match status" value="1"/>
</dbReference>
<evidence type="ECO:0000313" key="1">
    <source>
        <dbReference type="EMBL" id="KAG8045803.1"/>
    </source>
</evidence>
<comment type="caution">
    <text evidence="1">The sequence shown here is derived from an EMBL/GenBank/DDBJ whole genome shotgun (WGS) entry which is preliminary data.</text>
</comment>
<sequence>MAGDALPVPGIPTRCHHCAGPLSKDMETSSWTVPPLVRDSFSMIGSAIGGTAGAFYGFNYIGPSLATPVVHEVPVIQEPVVLDVANEEQEEQPHVLENNVLVEEDIIENDVPIQEDIRDGDILV</sequence>
<organism evidence="1 2">
    <name type="scientific">Zizania palustris</name>
    <name type="common">Northern wild rice</name>
    <dbReference type="NCBI Taxonomy" id="103762"/>
    <lineage>
        <taxon>Eukaryota</taxon>
        <taxon>Viridiplantae</taxon>
        <taxon>Streptophyta</taxon>
        <taxon>Embryophyta</taxon>
        <taxon>Tracheophyta</taxon>
        <taxon>Spermatophyta</taxon>
        <taxon>Magnoliopsida</taxon>
        <taxon>Liliopsida</taxon>
        <taxon>Poales</taxon>
        <taxon>Poaceae</taxon>
        <taxon>BOP clade</taxon>
        <taxon>Oryzoideae</taxon>
        <taxon>Oryzeae</taxon>
        <taxon>Zizaniinae</taxon>
        <taxon>Zizania</taxon>
    </lineage>
</organism>
<gene>
    <name evidence="1" type="ORF">GUJ93_ZPchr0008g13362</name>
</gene>
<dbReference type="AlphaFoldDB" id="A0A8J5RGN1"/>
<dbReference type="EMBL" id="JAAALK010000290">
    <property type="protein sequence ID" value="KAG8045803.1"/>
    <property type="molecule type" value="Genomic_DNA"/>
</dbReference>
<name>A0A8J5RGN1_ZIZPA</name>
<reference evidence="1" key="2">
    <citation type="submission" date="2021-02" db="EMBL/GenBank/DDBJ databases">
        <authorList>
            <person name="Kimball J.A."/>
            <person name="Haas M.W."/>
            <person name="Macchietto M."/>
            <person name="Kono T."/>
            <person name="Duquette J."/>
            <person name="Shao M."/>
        </authorList>
    </citation>
    <scope>NUCLEOTIDE SEQUENCE</scope>
    <source>
        <tissue evidence="1">Fresh leaf tissue</tissue>
    </source>
</reference>
<dbReference type="PANTHER" id="PTHR34459:SF3">
    <property type="entry name" value="OS01G0264500 PROTEIN"/>
    <property type="match status" value="1"/>
</dbReference>
<evidence type="ECO:0000313" key="2">
    <source>
        <dbReference type="Proteomes" id="UP000729402"/>
    </source>
</evidence>
<keyword evidence="2" id="KW-1185">Reference proteome</keyword>
<accession>A0A8J5RGN1</accession>
<protein>
    <submittedName>
        <fullName evidence="1">Uncharacterized protein</fullName>
    </submittedName>
</protein>
<dbReference type="Proteomes" id="UP000729402">
    <property type="component" value="Unassembled WGS sequence"/>
</dbReference>
<reference evidence="1" key="1">
    <citation type="journal article" date="2021" name="bioRxiv">
        <title>Whole Genome Assembly and Annotation of Northern Wild Rice, Zizania palustris L., Supports a Whole Genome Duplication in the Zizania Genus.</title>
        <authorList>
            <person name="Haas M."/>
            <person name="Kono T."/>
            <person name="Macchietto M."/>
            <person name="Millas R."/>
            <person name="McGilp L."/>
            <person name="Shao M."/>
            <person name="Duquette J."/>
            <person name="Hirsch C.N."/>
            <person name="Kimball J."/>
        </authorList>
    </citation>
    <scope>NUCLEOTIDE SEQUENCE</scope>
    <source>
        <tissue evidence="1">Fresh leaf tissue</tissue>
    </source>
</reference>
<dbReference type="OrthoDB" id="1931581at2759"/>